<feature type="coiled-coil region" evidence="1">
    <location>
        <begin position="21"/>
        <end position="69"/>
    </location>
</feature>
<name>A0A8S2FUM9_9BILA</name>
<keyword evidence="1" id="KW-0175">Coiled coil</keyword>
<comment type="caution">
    <text evidence="2">The sequence shown here is derived from an EMBL/GenBank/DDBJ whole genome shotgun (WGS) entry which is preliminary data.</text>
</comment>
<feature type="non-terminal residue" evidence="2">
    <location>
        <position position="73"/>
    </location>
</feature>
<evidence type="ECO:0000313" key="4">
    <source>
        <dbReference type="Proteomes" id="UP000677228"/>
    </source>
</evidence>
<feature type="non-terminal residue" evidence="2">
    <location>
        <position position="1"/>
    </location>
</feature>
<dbReference type="EMBL" id="CAJNOK010041051">
    <property type="protein sequence ID" value="CAF1555321.1"/>
    <property type="molecule type" value="Genomic_DNA"/>
</dbReference>
<evidence type="ECO:0000313" key="2">
    <source>
        <dbReference type="EMBL" id="CAF1555321.1"/>
    </source>
</evidence>
<accession>A0A8S2FUM9</accession>
<reference evidence="2" key="1">
    <citation type="submission" date="2021-02" db="EMBL/GenBank/DDBJ databases">
        <authorList>
            <person name="Nowell W R."/>
        </authorList>
    </citation>
    <scope>NUCLEOTIDE SEQUENCE</scope>
</reference>
<evidence type="ECO:0000313" key="3">
    <source>
        <dbReference type="EMBL" id="CAF4346060.1"/>
    </source>
</evidence>
<gene>
    <name evidence="2" type="ORF">OVA965_LOCUS39515</name>
    <name evidence="3" type="ORF">TMI583_LOCUS40826</name>
</gene>
<sequence>DQYENQMKDLKLVVKQNTSDFEAKERQKQSLLNEIETLKQQIEDMTNENSNLKQNINQKQEHLNDFEIKFEEK</sequence>
<dbReference type="Gene3D" id="1.20.5.1160">
    <property type="entry name" value="Vasodilator-stimulated phosphoprotein"/>
    <property type="match status" value="1"/>
</dbReference>
<evidence type="ECO:0000256" key="1">
    <source>
        <dbReference type="SAM" id="Coils"/>
    </source>
</evidence>
<dbReference type="Proteomes" id="UP000682733">
    <property type="component" value="Unassembled WGS sequence"/>
</dbReference>
<organism evidence="2 4">
    <name type="scientific">Didymodactylos carnosus</name>
    <dbReference type="NCBI Taxonomy" id="1234261"/>
    <lineage>
        <taxon>Eukaryota</taxon>
        <taxon>Metazoa</taxon>
        <taxon>Spiralia</taxon>
        <taxon>Gnathifera</taxon>
        <taxon>Rotifera</taxon>
        <taxon>Eurotatoria</taxon>
        <taxon>Bdelloidea</taxon>
        <taxon>Philodinida</taxon>
        <taxon>Philodinidae</taxon>
        <taxon>Didymodactylos</taxon>
    </lineage>
</organism>
<dbReference type="EMBL" id="CAJOBA010063578">
    <property type="protein sequence ID" value="CAF4346060.1"/>
    <property type="molecule type" value="Genomic_DNA"/>
</dbReference>
<protein>
    <submittedName>
        <fullName evidence="2">Uncharacterized protein</fullName>
    </submittedName>
</protein>
<dbReference type="Proteomes" id="UP000677228">
    <property type="component" value="Unassembled WGS sequence"/>
</dbReference>
<proteinExistence type="predicted"/>
<dbReference type="AlphaFoldDB" id="A0A8S2FUM9"/>